<dbReference type="EC" id="3.1.3.3" evidence="4"/>
<evidence type="ECO:0000256" key="11">
    <source>
        <dbReference type="ARBA" id="ARBA00031693"/>
    </source>
</evidence>
<evidence type="ECO:0000313" key="12">
    <source>
        <dbReference type="Proteomes" id="UP000694888"/>
    </source>
</evidence>
<keyword evidence="6" id="KW-0028">Amino-acid biosynthesis</keyword>
<evidence type="ECO:0000256" key="3">
    <source>
        <dbReference type="ARBA" id="ARBA00009184"/>
    </source>
</evidence>
<evidence type="ECO:0000256" key="2">
    <source>
        <dbReference type="ARBA" id="ARBA00005135"/>
    </source>
</evidence>
<dbReference type="PANTHER" id="PTHR43344:SF2">
    <property type="entry name" value="PHOSPHOSERINE PHOSPHATASE"/>
    <property type="match status" value="1"/>
</dbReference>
<dbReference type="NCBIfam" id="TIGR01488">
    <property type="entry name" value="HAD-SF-IB"/>
    <property type="match status" value="1"/>
</dbReference>
<dbReference type="InterPro" id="IPR050582">
    <property type="entry name" value="HAD-like_SerB"/>
</dbReference>
<accession>A0ABM1VTN5</accession>
<organism evidence="12 13">
    <name type="scientific">Aplysia californica</name>
    <name type="common">California sea hare</name>
    <dbReference type="NCBI Taxonomy" id="6500"/>
    <lineage>
        <taxon>Eukaryota</taxon>
        <taxon>Metazoa</taxon>
        <taxon>Spiralia</taxon>
        <taxon>Lophotrochozoa</taxon>
        <taxon>Mollusca</taxon>
        <taxon>Gastropoda</taxon>
        <taxon>Heterobranchia</taxon>
        <taxon>Euthyneura</taxon>
        <taxon>Tectipleura</taxon>
        <taxon>Aplysiida</taxon>
        <taxon>Aplysioidea</taxon>
        <taxon>Aplysiidae</taxon>
        <taxon>Aplysia</taxon>
    </lineage>
</organism>
<evidence type="ECO:0000256" key="8">
    <source>
        <dbReference type="ARBA" id="ARBA00022801"/>
    </source>
</evidence>
<dbReference type="Pfam" id="PF00702">
    <property type="entry name" value="Hydrolase"/>
    <property type="match status" value="1"/>
</dbReference>
<keyword evidence="12" id="KW-1185">Reference proteome</keyword>
<keyword evidence="8" id="KW-0378">Hydrolase</keyword>
<dbReference type="InterPro" id="IPR023214">
    <property type="entry name" value="HAD_sf"/>
</dbReference>
<dbReference type="PANTHER" id="PTHR43344">
    <property type="entry name" value="PHOSPHOSERINE PHOSPHATASE"/>
    <property type="match status" value="1"/>
</dbReference>
<evidence type="ECO:0000256" key="7">
    <source>
        <dbReference type="ARBA" id="ARBA00022723"/>
    </source>
</evidence>
<evidence type="ECO:0000256" key="1">
    <source>
        <dbReference type="ARBA" id="ARBA00001946"/>
    </source>
</evidence>
<evidence type="ECO:0000256" key="6">
    <source>
        <dbReference type="ARBA" id="ARBA00022605"/>
    </source>
</evidence>
<evidence type="ECO:0000256" key="9">
    <source>
        <dbReference type="ARBA" id="ARBA00022842"/>
    </source>
</evidence>
<protein>
    <recommendedName>
        <fullName evidence="5">Phosphoserine phosphatase</fullName>
        <ecNumber evidence="4">3.1.3.3</ecNumber>
    </recommendedName>
    <alternativeName>
        <fullName evidence="11">O-phosphoserine phosphohydrolase</fullName>
    </alternativeName>
</protein>
<evidence type="ECO:0000256" key="10">
    <source>
        <dbReference type="ARBA" id="ARBA00023299"/>
    </source>
</evidence>
<dbReference type="RefSeq" id="XP_035825777.1">
    <property type="nucleotide sequence ID" value="XM_035969884.1"/>
</dbReference>
<dbReference type="GeneID" id="101860330"/>
<dbReference type="Gene3D" id="3.40.50.1000">
    <property type="entry name" value="HAD superfamily/HAD-like"/>
    <property type="match status" value="1"/>
</dbReference>
<comment type="similarity">
    <text evidence="3">Belongs to the HAD-like hydrolase superfamily. SerB family.</text>
</comment>
<evidence type="ECO:0000313" key="13">
    <source>
        <dbReference type="RefSeq" id="XP_035825777.1"/>
    </source>
</evidence>
<dbReference type="NCBIfam" id="TIGR00338">
    <property type="entry name" value="serB"/>
    <property type="match status" value="1"/>
</dbReference>
<dbReference type="CDD" id="cd04309">
    <property type="entry name" value="HAD_PSP_eu"/>
    <property type="match status" value="1"/>
</dbReference>
<dbReference type="Gene3D" id="1.10.150.210">
    <property type="entry name" value="Phosphoserine phosphatase, domain 2"/>
    <property type="match status" value="1"/>
</dbReference>
<keyword evidence="9" id="KW-0460">Magnesium</keyword>
<dbReference type="InterPro" id="IPR036412">
    <property type="entry name" value="HAD-like_sf"/>
</dbReference>
<evidence type="ECO:0000256" key="4">
    <source>
        <dbReference type="ARBA" id="ARBA00012640"/>
    </source>
</evidence>
<gene>
    <name evidence="13" type="primary">LOC101860330</name>
</gene>
<keyword evidence="7" id="KW-0479">Metal-binding</keyword>
<proteinExistence type="inferred from homology"/>
<dbReference type="SUPFAM" id="SSF56784">
    <property type="entry name" value="HAD-like"/>
    <property type="match status" value="1"/>
</dbReference>
<reference evidence="13" key="1">
    <citation type="submission" date="2025-08" db="UniProtKB">
        <authorList>
            <consortium name="RefSeq"/>
        </authorList>
    </citation>
    <scope>IDENTIFICATION</scope>
</reference>
<sequence>MGLEVKNKMSSEAEVKRLWRSADAVCFDVDSTVCCDEGLDELANFCGVGSQVAEWTKKAMGGGVSFREALQQRLNIVKPSQQHLSDFIASHPPKLSPRITELISKLQQSNKKVFLVSGGFRDIITPVANLLSIPLDCVYANRLIFNEDGSYAGFDLDEPTSESGGKPRVVGVIKRKYDLNTMIMIGDGATDMEAVPPADAFIGYGGNVIREKVRDNSHWFVTDFQQLIDELS</sequence>
<keyword evidence="10" id="KW-0718">Serine biosynthesis</keyword>
<comment type="pathway">
    <text evidence="2">Amino-acid biosynthesis; L-serine biosynthesis; L-serine from 3-phospho-D-glycerate: step 3/3.</text>
</comment>
<name>A0ABM1VTN5_APLCA</name>
<dbReference type="InterPro" id="IPR004469">
    <property type="entry name" value="PSP"/>
</dbReference>
<dbReference type="Proteomes" id="UP000694888">
    <property type="component" value="Unplaced"/>
</dbReference>
<evidence type="ECO:0000256" key="5">
    <source>
        <dbReference type="ARBA" id="ARBA00015196"/>
    </source>
</evidence>
<comment type="cofactor">
    <cofactor evidence="1">
        <name>Mg(2+)</name>
        <dbReference type="ChEBI" id="CHEBI:18420"/>
    </cofactor>
</comment>